<keyword evidence="2" id="KW-0418">Kinase</keyword>
<dbReference type="InterPro" id="IPR027417">
    <property type="entry name" value="P-loop_NTPase"/>
</dbReference>
<organism evidence="2 3">
    <name type="scientific">Pedobacter caeni</name>
    <dbReference type="NCBI Taxonomy" id="288992"/>
    <lineage>
        <taxon>Bacteria</taxon>
        <taxon>Pseudomonadati</taxon>
        <taxon>Bacteroidota</taxon>
        <taxon>Sphingobacteriia</taxon>
        <taxon>Sphingobacteriales</taxon>
        <taxon>Sphingobacteriaceae</taxon>
        <taxon>Pedobacter</taxon>
    </lineage>
</organism>
<evidence type="ECO:0000313" key="2">
    <source>
        <dbReference type="EMBL" id="SHE75773.1"/>
    </source>
</evidence>
<dbReference type="Gene3D" id="3.40.50.300">
    <property type="entry name" value="P-loop containing nucleotide triphosphate hydrolases"/>
    <property type="match status" value="1"/>
</dbReference>
<evidence type="ECO:0000313" key="3">
    <source>
        <dbReference type="Proteomes" id="UP000184287"/>
    </source>
</evidence>
<proteinExistence type="predicted"/>
<dbReference type="SMART" id="SM00382">
    <property type="entry name" value="AAA"/>
    <property type="match status" value="1"/>
</dbReference>
<protein>
    <submittedName>
        <fullName evidence="2">Predicted kinase</fullName>
    </submittedName>
</protein>
<name>A0A1M4W3T5_9SPHI</name>
<reference evidence="3" key="1">
    <citation type="submission" date="2016-11" db="EMBL/GenBank/DDBJ databases">
        <authorList>
            <person name="Varghese N."/>
            <person name="Submissions S."/>
        </authorList>
    </citation>
    <scope>NUCLEOTIDE SEQUENCE [LARGE SCALE GENOMIC DNA]</scope>
    <source>
        <strain evidence="3">DSM 16990</strain>
    </source>
</reference>
<feature type="domain" description="AAA+ ATPase" evidence="1">
    <location>
        <begin position="5"/>
        <end position="117"/>
    </location>
</feature>
<sequence>MEQNKSVLIVFGGLPGSGKTTLAKALANHLSVVYLRIDTIEQLLPKTGSGLGPEGYLIANAIARENLKPGNIVIVDSVNPIPVTREMWEKTASETNSKLIGIEVKCSDPEIHRQRVENRIADIPGHQLPTWDQVINREYDAWESKDFSIETAHETVESSFKELLLSLSNINRTGQA</sequence>
<dbReference type="SUPFAM" id="SSF52540">
    <property type="entry name" value="P-loop containing nucleoside triphosphate hydrolases"/>
    <property type="match status" value="1"/>
</dbReference>
<keyword evidence="3" id="KW-1185">Reference proteome</keyword>
<evidence type="ECO:0000259" key="1">
    <source>
        <dbReference type="SMART" id="SM00382"/>
    </source>
</evidence>
<accession>A0A1M4W3T5</accession>
<dbReference type="PANTHER" id="PTHR37807:SF3">
    <property type="entry name" value="OS07G0160300 PROTEIN"/>
    <property type="match status" value="1"/>
</dbReference>
<dbReference type="Proteomes" id="UP000184287">
    <property type="component" value="Unassembled WGS sequence"/>
</dbReference>
<dbReference type="PANTHER" id="PTHR37807">
    <property type="entry name" value="OS07G0160300 PROTEIN"/>
    <property type="match status" value="1"/>
</dbReference>
<dbReference type="AlphaFoldDB" id="A0A1M4W3T5"/>
<dbReference type="GO" id="GO:0016301">
    <property type="term" value="F:kinase activity"/>
    <property type="evidence" value="ECO:0007669"/>
    <property type="project" value="UniProtKB-KW"/>
</dbReference>
<dbReference type="RefSeq" id="WP_200800887.1">
    <property type="nucleotide sequence ID" value="NZ_FQUQ01000001.1"/>
</dbReference>
<dbReference type="EMBL" id="FQUQ01000001">
    <property type="protein sequence ID" value="SHE75773.1"/>
    <property type="molecule type" value="Genomic_DNA"/>
</dbReference>
<keyword evidence="2" id="KW-0808">Transferase</keyword>
<gene>
    <name evidence="2" type="ORF">SAMN04488522_1011119</name>
</gene>
<dbReference type="InterPro" id="IPR003593">
    <property type="entry name" value="AAA+_ATPase"/>
</dbReference>
<dbReference type="STRING" id="288992.SAMN04488522_1011119"/>
<dbReference type="Pfam" id="PF13671">
    <property type="entry name" value="AAA_33"/>
    <property type="match status" value="1"/>
</dbReference>